<proteinExistence type="predicted"/>
<protein>
    <recommendedName>
        <fullName evidence="3">Nuclease HARBI1</fullName>
    </recommendedName>
</protein>
<reference evidence="1" key="1">
    <citation type="journal article" date="2023" name="Insect Mol. Biol.">
        <title>Genome sequencing provides insights into the evolution of gene families encoding plant cell wall-degrading enzymes in longhorned beetles.</title>
        <authorList>
            <person name="Shin N.R."/>
            <person name="Okamura Y."/>
            <person name="Kirsch R."/>
            <person name="Pauchet Y."/>
        </authorList>
    </citation>
    <scope>NUCLEOTIDE SEQUENCE</scope>
    <source>
        <strain evidence="1">RBIC_L_NR</strain>
    </source>
</reference>
<accession>A0AAV8ZV48</accession>
<dbReference type="Proteomes" id="UP001162156">
    <property type="component" value="Unassembled WGS sequence"/>
</dbReference>
<evidence type="ECO:0000313" key="2">
    <source>
        <dbReference type="Proteomes" id="UP001162156"/>
    </source>
</evidence>
<dbReference type="EMBL" id="JANEYF010000210">
    <property type="protein sequence ID" value="KAJ8971441.1"/>
    <property type="molecule type" value="Genomic_DNA"/>
</dbReference>
<gene>
    <name evidence="1" type="ORF">NQ314_000697</name>
</gene>
<keyword evidence="2" id="KW-1185">Reference proteome</keyword>
<dbReference type="AlphaFoldDB" id="A0AAV8ZV48"/>
<organism evidence="1 2">
    <name type="scientific">Rhamnusium bicolor</name>
    <dbReference type="NCBI Taxonomy" id="1586634"/>
    <lineage>
        <taxon>Eukaryota</taxon>
        <taxon>Metazoa</taxon>
        <taxon>Ecdysozoa</taxon>
        <taxon>Arthropoda</taxon>
        <taxon>Hexapoda</taxon>
        <taxon>Insecta</taxon>
        <taxon>Pterygota</taxon>
        <taxon>Neoptera</taxon>
        <taxon>Endopterygota</taxon>
        <taxon>Coleoptera</taxon>
        <taxon>Polyphaga</taxon>
        <taxon>Cucujiformia</taxon>
        <taxon>Chrysomeloidea</taxon>
        <taxon>Cerambycidae</taxon>
        <taxon>Lepturinae</taxon>
        <taxon>Rhagiini</taxon>
        <taxon>Rhamnusium</taxon>
    </lineage>
</organism>
<sequence>NQVTPQQKNDIKHRFMQATNFPGVICALNCTHVAILTPKQEEHNFVIRKGYYSKNVQIISAYVYLHCVAKK</sequence>
<comment type="caution">
    <text evidence="1">The sequence shown here is derived from an EMBL/GenBank/DDBJ whole genome shotgun (WGS) entry which is preliminary data.</text>
</comment>
<name>A0AAV8ZV48_9CUCU</name>
<feature type="non-terminal residue" evidence="1">
    <location>
        <position position="1"/>
    </location>
</feature>
<evidence type="ECO:0000313" key="1">
    <source>
        <dbReference type="EMBL" id="KAJ8971441.1"/>
    </source>
</evidence>
<evidence type="ECO:0008006" key="3">
    <source>
        <dbReference type="Google" id="ProtNLM"/>
    </source>
</evidence>